<dbReference type="EMBL" id="JBHSEN010000001">
    <property type="protein sequence ID" value="MFC4429050.1"/>
    <property type="molecule type" value="Genomic_DNA"/>
</dbReference>
<protein>
    <submittedName>
        <fullName evidence="12">TRAP transporter small permease</fullName>
    </submittedName>
</protein>
<dbReference type="Proteomes" id="UP001595965">
    <property type="component" value="Unassembled WGS sequence"/>
</dbReference>
<keyword evidence="2" id="KW-0813">Transport</keyword>
<evidence type="ECO:0000256" key="4">
    <source>
        <dbReference type="ARBA" id="ARBA00022519"/>
    </source>
</evidence>
<evidence type="ECO:0000256" key="3">
    <source>
        <dbReference type="ARBA" id="ARBA00022475"/>
    </source>
</evidence>
<keyword evidence="4" id="KW-0997">Cell inner membrane</keyword>
<comment type="similarity">
    <text evidence="8">Belongs to the TRAP transporter small permease family.</text>
</comment>
<reference evidence="13" key="1">
    <citation type="journal article" date="2019" name="Int. J. Syst. Evol. Microbiol.">
        <title>The Global Catalogue of Microorganisms (GCM) 10K type strain sequencing project: providing services to taxonomists for standard genome sequencing and annotation.</title>
        <authorList>
            <consortium name="The Broad Institute Genomics Platform"/>
            <consortium name="The Broad Institute Genome Sequencing Center for Infectious Disease"/>
            <person name="Wu L."/>
            <person name="Ma J."/>
        </authorList>
    </citation>
    <scope>NUCLEOTIDE SEQUENCE [LARGE SCALE GENOMIC DNA]</scope>
    <source>
        <strain evidence="13">CGMCC 1.12125</strain>
    </source>
</reference>
<evidence type="ECO:0000256" key="5">
    <source>
        <dbReference type="ARBA" id="ARBA00022692"/>
    </source>
</evidence>
<evidence type="ECO:0000259" key="11">
    <source>
        <dbReference type="Pfam" id="PF04290"/>
    </source>
</evidence>
<comment type="caution">
    <text evidence="12">The sequence shown here is derived from an EMBL/GenBank/DDBJ whole genome shotgun (WGS) entry which is preliminary data.</text>
</comment>
<feature type="domain" description="Tripartite ATP-independent periplasmic transporters DctQ component" evidence="11">
    <location>
        <begin position="35"/>
        <end position="167"/>
    </location>
</feature>
<gene>
    <name evidence="12" type="ORF">ACFO0K_05085</name>
</gene>
<evidence type="ECO:0000256" key="8">
    <source>
        <dbReference type="ARBA" id="ARBA00038436"/>
    </source>
</evidence>
<keyword evidence="6 10" id="KW-1133">Transmembrane helix</keyword>
<feature type="transmembrane region" description="Helical" evidence="10">
    <location>
        <begin position="145"/>
        <end position="166"/>
    </location>
</feature>
<keyword evidence="3" id="KW-1003">Cell membrane</keyword>
<dbReference type="PANTHER" id="PTHR35011">
    <property type="entry name" value="2,3-DIKETO-L-GULONATE TRAP TRANSPORTER SMALL PERMEASE PROTEIN YIAM"/>
    <property type="match status" value="1"/>
</dbReference>
<proteinExistence type="inferred from homology"/>
<sequence length="205" mass="21573">MPTTPTARRPGVLRRIARGIAVPLGALASLSTIAIMIAIAIDVIVRNTSGQSVPGLLEMSESALVATVFLGLAYAGVTNSHVAVDLLTEALPRAVSRVLIGVAWIIGVLVSAGFVLATFERAVESTVSNELRQGLVDWPLWPSRWLVVIGFAAFLVVAVVNVVLIVRGEPLLGEDRVDPDLAAAQQARQQVPERGPEQASEGGQS</sequence>
<keyword evidence="5 10" id="KW-0812">Transmembrane</keyword>
<evidence type="ECO:0000313" key="12">
    <source>
        <dbReference type="EMBL" id="MFC4429050.1"/>
    </source>
</evidence>
<evidence type="ECO:0000256" key="2">
    <source>
        <dbReference type="ARBA" id="ARBA00022448"/>
    </source>
</evidence>
<comment type="subcellular location">
    <subcellularLocation>
        <location evidence="1">Cell inner membrane</location>
        <topology evidence="1">Multi-pass membrane protein</topology>
    </subcellularLocation>
</comment>
<feature type="transmembrane region" description="Helical" evidence="10">
    <location>
        <begin position="20"/>
        <end position="44"/>
    </location>
</feature>
<dbReference type="Pfam" id="PF04290">
    <property type="entry name" value="DctQ"/>
    <property type="match status" value="1"/>
</dbReference>
<dbReference type="RefSeq" id="WP_344229031.1">
    <property type="nucleotide sequence ID" value="NZ_BAAALH010000002.1"/>
</dbReference>
<dbReference type="InterPro" id="IPR007387">
    <property type="entry name" value="TRAP_DctQ"/>
</dbReference>
<dbReference type="PANTHER" id="PTHR35011:SF10">
    <property type="entry name" value="TRAP TRANSPORTER SMALL PERMEASE PROTEIN"/>
    <property type="match status" value="1"/>
</dbReference>
<keyword evidence="13" id="KW-1185">Reference proteome</keyword>
<feature type="transmembrane region" description="Helical" evidence="10">
    <location>
        <begin position="64"/>
        <end position="86"/>
    </location>
</feature>
<evidence type="ECO:0000313" key="13">
    <source>
        <dbReference type="Proteomes" id="UP001595965"/>
    </source>
</evidence>
<dbReference type="InterPro" id="IPR055348">
    <property type="entry name" value="DctQ"/>
</dbReference>
<feature type="transmembrane region" description="Helical" evidence="10">
    <location>
        <begin position="98"/>
        <end position="119"/>
    </location>
</feature>
<name>A0ABV8XXJ6_9MICC</name>
<feature type="region of interest" description="Disordered" evidence="9">
    <location>
        <begin position="183"/>
        <end position="205"/>
    </location>
</feature>
<evidence type="ECO:0000256" key="1">
    <source>
        <dbReference type="ARBA" id="ARBA00004429"/>
    </source>
</evidence>
<accession>A0ABV8XXJ6</accession>
<organism evidence="12 13">
    <name type="scientific">Citricoccus alkalitolerans</name>
    <dbReference type="NCBI Taxonomy" id="246603"/>
    <lineage>
        <taxon>Bacteria</taxon>
        <taxon>Bacillati</taxon>
        <taxon>Actinomycetota</taxon>
        <taxon>Actinomycetes</taxon>
        <taxon>Micrococcales</taxon>
        <taxon>Micrococcaceae</taxon>
        <taxon>Citricoccus</taxon>
    </lineage>
</organism>
<evidence type="ECO:0000256" key="10">
    <source>
        <dbReference type="SAM" id="Phobius"/>
    </source>
</evidence>
<evidence type="ECO:0000256" key="6">
    <source>
        <dbReference type="ARBA" id="ARBA00022989"/>
    </source>
</evidence>
<evidence type="ECO:0000256" key="7">
    <source>
        <dbReference type="ARBA" id="ARBA00023136"/>
    </source>
</evidence>
<evidence type="ECO:0000256" key="9">
    <source>
        <dbReference type="SAM" id="MobiDB-lite"/>
    </source>
</evidence>
<keyword evidence="7 10" id="KW-0472">Membrane</keyword>